<name>A0A934Q4H3_9MICO</name>
<dbReference type="PANTHER" id="PTHR34388">
    <property type="entry name" value="DNA POLYMERASE III SUBUNIT DELTA"/>
    <property type="match status" value="1"/>
</dbReference>
<evidence type="ECO:0000256" key="4">
    <source>
        <dbReference type="ARBA" id="ARBA00022705"/>
    </source>
</evidence>
<evidence type="ECO:0000259" key="8">
    <source>
        <dbReference type="Pfam" id="PF21694"/>
    </source>
</evidence>
<dbReference type="Pfam" id="PF21694">
    <property type="entry name" value="DNA_pol3_delta_C"/>
    <property type="match status" value="1"/>
</dbReference>
<dbReference type="AlphaFoldDB" id="A0A934Q4H3"/>
<accession>A0A934Q4H3</accession>
<evidence type="ECO:0000256" key="7">
    <source>
        <dbReference type="ARBA" id="ARBA00049244"/>
    </source>
</evidence>
<dbReference type="GO" id="GO:0006261">
    <property type="term" value="P:DNA-templated DNA replication"/>
    <property type="evidence" value="ECO:0007669"/>
    <property type="project" value="TreeGrafter"/>
</dbReference>
<protein>
    <recommendedName>
        <fullName evidence="1">DNA-directed DNA polymerase</fullName>
        <ecNumber evidence="1">2.7.7.7</ecNumber>
    </recommendedName>
</protein>
<keyword evidence="4" id="KW-0235">DNA replication</keyword>
<evidence type="ECO:0000256" key="5">
    <source>
        <dbReference type="ARBA" id="ARBA00022932"/>
    </source>
</evidence>
<dbReference type="InterPro" id="IPR005790">
    <property type="entry name" value="DNA_polIII_delta"/>
</dbReference>
<proteinExistence type="inferred from homology"/>
<keyword evidence="3 9" id="KW-0548">Nucleotidyltransferase</keyword>
<dbReference type="PANTHER" id="PTHR34388:SF1">
    <property type="entry name" value="DNA POLYMERASE III SUBUNIT DELTA"/>
    <property type="match status" value="1"/>
</dbReference>
<dbReference type="GO" id="GO:0003887">
    <property type="term" value="F:DNA-directed DNA polymerase activity"/>
    <property type="evidence" value="ECO:0007669"/>
    <property type="project" value="UniProtKB-KW"/>
</dbReference>
<comment type="similarity">
    <text evidence="6">Belongs to the DNA polymerase HolA subunit family.</text>
</comment>
<gene>
    <name evidence="9" type="primary">holA</name>
    <name evidence="9" type="ORF">JD276_04040</name>
</gene>
<dbReference type="GO" id="GO:0009360">
    <property type="term" value="C:DNA polymerase III complex"/>
    <property type="evidence" value="ECO:0007669"/>
    <property type="project" value="TreeGrafter"/>
</dbReference>
<evidence type="ECO:0000256" key="1">
    <source>
        <dbReference type="ARBA" id="ARBA00012417"/>
    </source>
</evidence>
<evidence type="ECO:0000256" key="2">
    <source>
        <dbReference type="ARBA" id="ARBA00022679"/>
    </source>
</evidence>
<evidence type="ECO:0000256" key="6">
    <source>
        <dbReference type="ARBA" id="ARBA00034754"/>
    </source>
</evidence>
<dbReference type="RefSeq" id="WP_200114133.1">
    <property type="nucleotide sequence ID" value="NZ_JAEHOH010000005.1"/>
</dbReference>
<dbReference type="InterPro" id="IPR048466">
    <property type="entry name" value="DNA_pol3_delta-like_C"/>
</dbReference>
<dbReference type="GO" id="GO:0003677">
    <property type="term" value="F:DNA binding"/>
    <property type="evidence" value="ECO:0007669"/>
    <property type="project" value="InterPro"/>
</dbReference>
<dbReference type="InterPro" id="IPR008921">
    <property type="entry name" value="DNA_pol3_clamp-load_cplx_C"/>
</dbReference>
<comment type="catalytic activity">
    <reaction evidence="7">
        <text>DNA(n) + a 2'-deoxyribonucleoside 5'-triphosphate = DNA(n+1) + diphosphate</text>
        <dbReference type="Rhea" id="RHEA:22508"/>
        <dbReference type="Rhea" id="RHEA-COMP:17339"/>
        <dbReference type="Rhea" id="RHEA-COMP:17340"/>
        <dbReference type="ChEBI" id="CHEBI:33019"/>
        <dbReference type="ChEBI" id="CHEBI:61560"/>
        <dbReference type="ChEBI" id="CHEBI:173112"/>
        <dbReference type="EC" id="2.7.7.7"/>
    </reaction>
</comment>
<dbReference type="Gene3D" id="1.20.272.10">
    <property type="match status" value="1"/>
</dbReference>
<dbReference type="NCBIfam" id="TIGR01128">
    <property type="entry name" value="holA"/>
    <property type="match status" value="1"/>
</dbReference>
<dbReference type="EC" id="2.7.7.7" evidence="1"/>
<evidence type="ECO:0000313" key="10">
    <source>
        <dbReference type="Proteomes" id="UP000608530"/>
    </source>
</evidence>
<dbReference type="SUPFAM" id="SSF48019">
    <property type="entry name" value="post-AAA+ oligomerization domain-like"/>
    <property type="match status" value="1"/>
</dbReference>
<comment type="caution">
    <text evidence="9">The sequence shown here is derived from an EMBL/GenBank/DDBJ whole genome shotgun (WGS) entry which is preliminary data.</text>
</comment>
<organism evidence="9 10">
    <name type="scientific">Leucobacter chromiisoli</name>
    <dbReference type="NCBI Taxonomy" id="2796471"/>
    <lineage>
        <taxon>Bacteria</taxon>
        <taxon>Bacillati</taxon>
        <taxon>Actinomycetota</taxon>
        <taxon>Actinomycetes</taxon>
        <taxon>Micrococcales</taxon>
        <taxon>Microbacteriaceae</taxon>
        <taxon>Leucobacter</taxon>
    </lineage>
</organism>
<dbReference type="EMBL" id="JAEHOH010000005">
    <property type="protein sequence ID" value="MBK0418199.1"/>
    <property type="molecule type" value="Genomic_DNA"/>
</dbReference>
<keyword evidence="5" id="KW-0239">DNA-directed DNA polymerase</keyword>
<dbReference type="SUPFAM" id="SSF52540">
    <property type="entry name" value="P-loop containing nucleoside triphosphate hydrolases"/>
    <property type="match status" value="1"/>
</dbReference>
<keyword evidence="10" id="KW-1185">Reference proteome</keyword>
<evidence type="ECO:0000313" key="9">
    <source>
        <dbReference type="EMBL" id="MBK0418199.1"/>
    </source>
</evidence>
<feature type="domain" description="DNA polymerase III delta subunit-like C-terminal" evidence="8">
    <location>
        <begin position="220"/>
        <end position="335"/>
    </location>
</feature>
<dbReference type="InterPro" id="IPR027417">
    <property type="entry name" value="P-loop_NTPase"/>
</dbReference>
<sequence length="348" mass="36972">MAAARGSTGAKSGAKAKIPQLKWTEARPAPVVLISGPEGFLADRASQAIREALRAGETELEVHDIDAAGYAAGELFTVASPSLFAEPRLIRVEAVEKSSDAFLADAKRYLEQPAEDTTLVLRHAGGQRGKALLDLVRGGAADGVEVVCPEIKKDQDRLAFAQAEFRRLGAQITPGALRMLVAAYAGGIGELAGACAQLVSDAGTRLTEEEVGHSTEGRVETNAFKVADAATAGRAADALVLLRQALSTGTDPIPMLAALNMKVRAMARVFGAGGSSGQLAKELGMAPWQVDRAQREVRGWRESDLARCIDLAAETEWLLKGGSRDPEYALERYLLFVARRGREVGRAR</sequence>
<reference evidence="9" key="1">
    <citation type="submission" date="2020-12" db="EMBL/GenBank/DDBJ databases">
        <title>Leucobacter sp. CAS1, isolated from Chromium sludge.</title>
        <authorList>
            <person name="Xu Z."/>
        </authorList>
    </citation>
    <scope>NUCLEOTIDE SEQUENCE</scope>
    <source>
        <strain evidence="9">CSA1</strain>
    </source>
</reference>
<keyword evidence="2 9" id="KW-0808">Transferase</keyword>
<dbReference type="Gene3D" id="3.40.50.300">
    <property type="entry name" value="P-loop containing nucleotide triphosphate hydrolases"/>
    <property type="match status" value="1"/>
</dbReference>
<evidence type="ECO:0000256" key="3">
    <source>
        <dbReference type="ARBA" id="ARBA00022695"/>
    </source>
</evidence>
<dbReference type="Proteomes" id="UP000608530">
    <property type="component" value="Unassembled WGS sequence"/>
</dbReference>